<keyword evidence="4 9" id="KW-0812">Transmembrane</keyword>
<evidence type="ECO:0000313" key="15">
    <source>
        <dbReference type="EMBL" id="TCK69567.1"/>
    </source>
</evidence>
<evidence type="ECO:0000256" key="6">
    <source>
        <dbReference type="ARBA" id="ARBA00023077"/>
    </source>
</evidence>
<dbReference type="PANTHER" id="PTHR30069:SF8">
    <property type="entry name" value="TONB-DEPENDENT SIDEROPHORE RECEPTOR PROTEIN"/>
    <property type="match status" value="1"/>
</dbReference>
<keyword evidence="8 9" id="KW-0998">Cell outer membrane</keyword>
<feature type="domain" description="TonB-dependent receptor plug" evidence="14">
    <location>
        <begin position="57"/>
        <end position="169"/>
    </location>
</feature>
<feature type="domain" description="TonB-dependent receptor-like beta-barrel" evidence="13">
    <location>
        <begin position="270"/>
        <end position="733"/>
    </location>
</feature>
<evidence type="ECO:0000256" key="1">
    <source>
        <dbReference type="ARBA" id="ARBA00004571"/>
    </source>
</evidence>
<evidence type="ECO:0000256" key="10">
    <source>
        <dbReference type="PROSITE-ProRule" id="PRU10144"/>
    </source>
</evidence>
<dbReference type="Proteomes" id="UP000295496">
    <property type="component" value="Unassembled WGS sequence"/>
</dbReference>
<evidence type="ECO:0000259" key="14">
    <source>
        <dbReference type="Pfam" id="PF07715"/>
    </source>
</evidence>
<dbReference type="GO" id="GO:0009279">
    <property type="term" value="C:cell outer membrane"/>
    <property type="evidence" value="ECO:0007669"/>
    <property type="project" value="UniProtKB-SubCell"/>
</dbReference>
<dbReference type="PANTHER" id="PTHR30069">
    <property type="entry name" value="TONB-DEPENDENT OUTER MEMBRANE RECEPTOR"/>
    <property type="match status" value="1"/>
</dbReference>
<evidence type="ECO:0000259" key="13">
    <source>
        <dbReference type="Pfam" id="PF00593"/>
    </source>
</evidence>
<evidence type="ECO:0000256" key="11">
    <source>
        <dbReference type="RuleBase" id="RU003357"/>
    </source>
</evidence>
<dbReference type="Gene3D" id="2.170.130.10">
    <property type="entry name" value="TonB-dependent receptor, plug domain"/>
    <property type="match status" value="1"/>
</dbReference>
<reference evidence="15 16" key="1">
    <citation type="submission" date="2019-03" db="EMBL/GenBank/DDBJ databases">
        <title>Genomic Encyclopedia of Type Strains, Phase IV (KMG-IV): sequencing the most valuable type-strain genomes for metagenomic binning, comparative biology and taxonomic classification.</title>
        <authorList>
            <person name="Goeker M."/>
        </authorList>
    </citation>
    <scope>NUCLEOTIDE SEQUENCE [LARGE SCALE GENOMIC DNA]</scope>
    <source>
        <strain evidence="15 16">DSM 10053</strain>
    </source>
</reference>
<keyword evidence="2 9" id="KW-0813">Transport</keyword>
<dbReference type="InterPro" id="IPR036942">
    <property type="entry name" value="Beta-barrel_TonB_sf"/>
</dbReference>
<evidence type="ECO:0000256" key="4">
    <source>
        <dbReference type="ARBA" id="ARBA00022692"/>
    </source>
</evidence>
<feature type="chain" id="PRO_5030099121" evidence="12">
    <location>
        <begin position="27"/>
        <end position="763"/>
    </location>
</feature>
<evidence type="ECO:0000256" key="7">
    <source>
        <dbReference type="ARBA" id="ARBA00023136"/>
    </source>
</evidence>
<dbReference type="EMBL" id="SMGJ01000004">
    <property type="protein sequence ID" value="TCK69567.1"/>
    <property type="molecule type" value="Genomic_DNA"/>
</dbReference>
<feature type="signal peptide" evidence="12">
    <location>
        <begin position="1"/>
        <end position="26"/>
    </location>
</feature>
<accession>A0A4R1KY89</accession>
<feature type="short sequence motif" description="TonB C-terminal box" evidence="10">
    <location>
        <begin position="746"/>
        <end position="763"/>
    </location>
</feature>
<dbReference type="InterPro" id="IPR012910">
    <property type="entry name" value="Plug_dom"/>
</dbReference>
<dbReference type="PROSITE" id="PS52016">
    <property type="entry name" value="TONB_DEPENDENT_REC_3"/>
    <property type="match status" value="1"/>
</dbReference>
<evidence type="ECO:0000256" key="12">
    <source>
        <dbReference type="SAM" id="SignalP"/>
    </source>
</evidence>
<dbReference type="GO" id="GO:0015344">
    <property type="term" value="F:siderophore uptake transmembrane transporter activity"/>
    <property type="evidence" value="ECO:0007669"/>
    <property type="project" value="TreeGrafter"/>
</dbReference>
<dbReference type="Pfam" id="PF07715">
    <property type="entry name" value="Plug"/>
    <property type="match status" value="1"/>
</dbReference>
<dbReference type="Gene3D" id="2.40.170.20">
    <property type="entry name" value="TonB-dependent receptor, beta-barrel domain"/>
    <property type="match status" value="1"/>
</dbReference>
<dbReference type="PROSITE" id="PS51257">
    <property type="entry name" value="PROKAR_LIPOPROTEIN"/>
    <property type="match status" value="1"/>
</dbReference>
<evidence type="ECO:0000256" key="2">
    <source>
        <dbReference type="ARBA" id="ARBA00022448"/>
    </source>
</evidence>
<keyword evidence="6 11" id="KW-0798">TonB box</keyword>
<sequence>MFKTPNKLTTHLSTLSLALLSCYASAAVQQLDTIAVTTEDPSHSASASQAIQSLGKTIVTSQAIEKQPAVNDVADIIRHQPGVTYNSGSATGEYGNKRQIDLRGMGAENTLILIDGKPATSRQSARYGRNNGRNTLGDSKWVPIEEIESIEVIRGTEAARYGNGAMGGVVNIKTKPITDKLKGSVTYSLNVPENSKFGTTNRATFNLSGPIVQDVLGFRLYGSWNKTKQDALDANPPIVTVGRNGSPSTTYYAAREGVRNKDIAGRLSWKITPDQVLTLDASYSRQGNLYAGGDTESDTGSIDSATFDMQGAETNRVYRQAYALTHEGKWSWGENKTYVQFDKTVNSRFPVYLGFGTEGTWENHNFVDSKLTNYRFSHEMIIPFEWHGDHKFTIGVEANHSKLNDADSTSYDFVNDSIASVGSLGTIPWLAQGNRDGHTSASEYGVFIEDVIDFKQGTIITPMVRFDYHTVSKSNWSPSLNISHDINPYLTLKGGLARAYKAPNLYQSNPNYVLANRQNNCPVNGQALADVGSCYTVGNKDLKPETSFNKEIGFELHNQEGYKLGLTYYHNAYHNKIEADTNVLATVKNPNWEKAMVSETADTAIYKWDNIPRATVEGLEGYLNLPLVADKLDLSTNFTYIRKSINKTTGNPLSLMPKYTISSTLTYQATDNLDFATTYTRYGKQLSRPNNVRYMHYVNNPVVQERLGSYGVWGASVGYKWGDFSVRAGVSNILNKRINVTNSAASKSNEIGRAYYTTLKYSF</sequence>
<keyword evidence="7 9" id="KW-0472">Membrane</keyword>
<dbReference type="GO" id="GO:0044718">
    <property type="term" value="P:siderophore transmembrane transport"/>
    <property type="evidence" value="ECO:0007669"/>
    <property type="project" value="TreeGrafter"/>
</dbReference>
<comment type="caution">
    <text evidence="15">The sequence shown here is derived from an EMBL/GenBank/DDBJ whole genome shotgun (WGS) entry which is preliminary data.</text>
</comment>
<evidence type="ECO:0000313" key="16">
    <source>
        <dbReference type="Proteomes" id="UP000295496"/>
    </source>
</evidence>
<keyword evidence="16" id="KW-1185">Reference proteome</keyword>
<keyword evidence="15" id="KW-0675">Receptor</keyword>
<keyword evidence="5 12" id="KW-0732">Signal</keyword>
<organism evidence="15 16">
    <name type="scientific">Lonepinella koalarum</name>
    <dbReference type="NCBI Taxonomy" id="53417"/>
    <lineage>
        <taxon>Bacteria</taxon>
        <taxon>Pseudomonadati</taxon>
        <taxon>Pseudomonadota</taxon>
        <taxon>Gammaproteobacteria</taxon>
        <taxon>Pasteurellales</taxon>
        <taxon>Pasteurellaceae</taxon>
        <taxon>Lonepinella</taxon>
    </lineage>
</organism>
<dbReference type="SUPFAM" id="SSF56935">
    <property type="entry name" value="Porins"/>
    <property type="match status" value="1"/>
</dbReference>
<gene>
    <name evidence="15" type="ORF">EV692_1489</name>
</gene>
<evidence type="ECO:0000256" key="3">
    <source>
        <dbReference type="ARBA" id="ARBA00022452"/>
    </source>
</evidence>
<evidence type="ECO:0000256" key="8">
    <source>
        <dbReference type="ARBA" id="ARBA00023237"/>
    </source>
</evidence>
<dbReference type="NCBIfam" id="NF010048">
    <property type="entry name" value="PRK13524.1"/>
    <property type="match status" value="1"/>
</dbReference>
<dbReference type="AlphaFoldDB" id="A0A4R1KY89"/>
<dbReference type="RefSeq" id="WP_132302065.1">
    <property type="nucleotide sequence ID" value="NZ_CP170642.1"/>
</dbReference>
<dbReference type="NCBIfam" id="NF010051">
    <property type="entry name" value="PRK13528.1"/>
    <property type="match status" value="1"/>
</dbReference>
<dbReference type="InterPro" id="IPR010917">
    <property type="entry name" value="TonB_rcpt_CS"/>
</dbReference>
<evidence type="ECO:0000256" key="5">
    <source>
        <dbReference type="ARBA" id="ARBA00022729"/>
    </source>
</evidence>
<dbReference type="CDD" id="cd01347">
    <property type="entry name" value="ligand_gated_channel"/>
    <property type="match status" value="1"/>
</dbReference>
<dbReference type="InterPro" id="IPR039426">
    <property type="entry name" value="TonB-dep_rcpt-like"/>
</dbReference>
<dbReference type="InterPro" id="IPR000531">
    <property type="entry name" value="Beta-barrel_TonB"/>
</dbReference>
<comment type="similarity">
    <text evidence="9 11">Belongs to the TonB-dependent receptor family.</text>
</comment>
<evidence type="ECO:0000256" key="9">
    <source>
        <dbReference type="PROSITE-ProRule" id="PRU01360"/>
    </source>
</evidence>
<dbReference type="InterPro" id="IPR058134">
    <property type="entry name" value="PirA/FepA/PfeA"/>
</dbReference>
<comment type="subcellular location">
    <subcellularLocation>
        <location evidence="1 9">Cell outer membrane</location>
        <topology evidence="1 9">Multi-pass membrane protein</topology>
    </subcellularLocation>
</comment>
<dbReference type="InterPro" id="IPR037066">
    <property type="entry name" value="Plug_dom_sf"/>
</dbReference>
<protein>
    <submittedName>
        <fullName evidence="15">Ferric enterobactin receptor</fullName>
    </submittedName>
</protein>
<dbReference type="Pfam" id="PF00593">
    <property type="entry name" value="TonB_dep_Rec_b-barrel"/>
    <property type="match status" value="1"/>
</dbReference>
<dbReference type="PROSITE" id="PS01156">
    <property type="entry name" value="TONB_DEPENDENT_REC_2"/>
    <property type="match status" value="1"/>
</dbReference>
<proteinExistence type="inferred from homology"/>
<keyword evidence="3 9" id="KW-1134">Transmembrane beta strand</keyword>
<name>A0A4R1KY89_9PAST</name>